<reference evidence="4 5" key="1">
    <citation type="journal article" date="2015" name="Genome Biol. Evol.">
        <title>The genome of winter moth (Operophtera brumata) provides a genomic perspective on sexual dimorphism and phenology.</title>
        <authorList>
            <person name="Derks M.F."/>
            <person name="Smit S."/>
            <person name="Salis L."/>
            <person name="Schijlen E."/>
            <person name="Bossers A."/>
            <person name="Mateman C."/>
            <person name="Pijl A.S."/>
            <person name="de Ridder D."/>
            <person name="Groenen M.A."/>
            <person name="Visser M.E."/>
            <person name="Megens H.J."/>
        </authorList>
    </citation>
    <scope>NUCLEOTIDE SEQUENCE [LARGE SCALE GENOMIC DNA]</scope>
    <source>
        <strain evidence="4">WM2013NL</strain>
        <tissue evidence="4">Head and thorax</tissue>
    </source>
</reference>
<evidence type="ECO:0000256" key="1">
    <source>
        <dbReference type="ARBA" id="ARBA00008098"/>
    </source>
</evidence>
<evidence type="ECO:0000256" key="2">
    <source>
        <dbReference type="ARBA" id="ARBA00022448"/>
    </source>
</evidence>
<comment type="caution">
    <text evidence="4">The sequence shown here is derived from an EMBL/GenBank/DDBJ whole genome shotgun (WGS) entry which is preliminary data.</text>
</comment>
<dbReference type="Pfam" id="PF01395">
    <property type="entry name" value="PBP_GOBP"/>
    <property type="match status" value="1"/>
</dbReference>
<dbReference type="InterPro" id="IPR006072">
    <property type="entry name" value="Odorant/phero-bd_Lep"/>
</dbReference>
<keyword evidence="2" id="KW-0813">Transport</keyword>
<dbReference type="InterPro" id="IPR006170">
    <property type="entry name" value="PBP/GOBP"/>
</dbReference>
<dbReference type="SUPFAM" id="SSF47565">
    <property type="entry name" value="Insect pheromone/odorant-binding proteins"/>
    <property type="match status" value="1"/>
</dbReference>
<gene>
    <name evidence="4" type="ORF">OBRU01_14237</name>
</gene>
<evidence type="ECO:0000313" key="4">
    <source>
        <dbReference type="EMBL" id="KOB71173.1"/>
    </source>
</evidence>
<feature type="chain" id="PRO_5005573197" description="General odorant-binding protein 1" evidence="3">
    <location>
        <begin position="24"/>
        <end position="153"/>
    </location>
</feature>
<proteinExistence type="inferred from homology"/>
<dbReference type="InterPro" id="IPR036728">
    <property type="entry name" value="PBP_GOBP_sf"/>
</dbReference>
<protein>
    <recommendedName>
        <fullName evidence="6">General odorant-binding protein 1</fullName>
    </recommendedName>
</protein>
<dbReference type="AlphaFoldDB" id="A0A0L7L6S4"/>
<feature type="signal peptide" evidence="3">
    <location>
        <begin position="1"/>
        <end position="23"/>
    </location>
</feature>
<dbReference type="SMART" id="SM00708">
    <property type="entry name" value="PhBP"/>
    <property type="match status" value="1"/>
</dbReference>
<dbReference type="CDD" id="cd23992">
    <property type="entry name" value="PBP_GOBP"/>
    <property type="match status" value="1"/>
</dbReference>
<dbReference type="EMBL" id="JTDY01002570">
    <property type="protein sequence ID" value="KOB71173.1"/>
    <property type="molecule type" value="Genomic_DNA"/>
</dbReference>
<dbReference type="Gene3D" id="1.10.238.20">
    <property type="entry name" value="Pheromone/general odorant binding protein domain"/>
    <property type="match status" value="1"/>
</dbReference>
<dbReference type="GO" id="GO:0005549">
    <property type="term" value="F:odorant binding"/>
    <property type="evidence" value="ECO:0007669"/>
    <property type="project" value="InterPro"/>
</dbReference>
<dbReference type="Proteomes" id="UP000037510">
    <property type="component" value="Unassembled WGS sequence"/>
</dbReference>
<comment type="similarity">
    <text evidence="1">Belongs to the PBP/GOBP family.</text>
</comment>
<name>A0A0L7L6S4_OPEBR</name>
<evidence type="ECO:0008006" key="6">
    <source>
        <dbReference type="Google" id="ProtNLM"/>
    </source>
</evidence>
<keyword evidence="3" id="KW-0732">Signal</keyword>
<organism evidence="4 5">
    <name type="scientific">Operophtera brumata</name>
    <name type="common">Winter moth</name>
    <name type="synonym">Phalaena brumata</name>
    <dbReference type="NCBI Taxonomy" id="104452"/>
    <lineage>
        <taxon>Eukaryota</taxon>
        <taxon>Metazoa</taxon>
        <taxon>Ecdysozoa</taxon>
        <taxon>Arthropoda</taxon>
        <taxon>Hexapoda</taxon>
        <taxon>Insecta</taxon>
        <taxon>Pterygota</taxon>
        <taxon>Neoptera</taxon>
        <taxon>Endopterygota</taxon>
        <taxon>Lepidoptera</taxon>
        <taxon>Glossata</taxon>
        <taxon>Ditrysia</taxon>
        <taxon>Geometroidea</taxon>
        <taxon>Geometridae</taxon>
        <taxon>Larentiinae</taxon>
        <taxon>Operophtera</taxon>
    </lineage>
</organism>
<keyword evidence="5" id="KW-1185">Reference proteome</keyword>
<dbReference type="PRINTS" id="PR00484">
    <property type="entry name" value="PBPGOBP"/>
</dbReference>
<sequence>MEARVFLTVVLVVLVALVQGLRADVNVMKDVTLGFGEALQKCREESELSEEKMEEFFHFWRDDFKFEHRELGCAIQCMSHHFNLLTSSSRMHHESMDNFMVAMIHGCEQRFEADEDHCWRILHVAECFKQRCQEGGVAPTMEMMMAEFIVQTE</sequence>
<accession>A0A0L7L6S4</accession>
<evidence type="ECO:0000313" key="5">
    <source>
        <dbReference type="Proteomes" id="UP000037510"/>
    </source>
</evidence>
<evidence type="ECO:0000256" key="3">
    <source>
        <dbReference type="SAM" id="SignalP"/>
    </source>
</evidence>